<evidence type="ECO:0000313" key="3">
    <source>
        <dbReference type="EMBL" id="OGF38230.1"/>
    </source>
</evidence>
<proteinExistence type="predicted"/>
<dbReference type="EMBL" id="MFGM01000004">
    <property type="protein sequence ID" value="OGF38230.1"/>
    <property type="molecule type" value="Genomic_DNA"/>
</dbReference>
<reference evidence="3 4" key="1">
    <citation type="journal article" date="2016" name="Nat. Commun.">
        <title>Thousands of microbial genomes shed light on interconnected biogeochemical processes in an aquifer system.</title>
        <authorList>
            <person name="Anantharaman K."/>
            <person name="Brown C.T."/>
            <person name="Hug L.A."/>
            <person name="Sharon I."/>
            <person name="Castelle C.J."/>
            <person name="Probst A.J."/>
            <person name="Thomas B.C."/>
            <person name="Singh A."/>
            <person name="Wilkins M.J."/>
            <person name="Karaoz U."/>
            <person name="Brodie E.L."/>
            <person name="Williams K.H."/>
            <person name="Hubbard S.S."/>
            <person name="Banfield J.F."/>
        </authorList>
    </citation>
    <scope>NUCLEOTIDE SEQUENCE [LARGE SCALE GENOMIC DNA]</scope>
</reference>
<sequence>MKLHHFFLLVFAIFILPRCDDMYQVHGAKTISNDAVFASMKEDQEKRYKKAHPAPTVAEQKKNLSEKKLQEIRELRDKLTSKIAALQKTAGQFDLAITTNANEVRDETTRQPAETFDQAIKNKRIKASLEAIQKAQAYKDIVIRESRLATDAVTEAEGIEKQLNLDIIILASVDEPELDDLLVKLNLVFNKIQPQAKELVLMDEKTRLKPLEEIYKTVISPPPVSKTIPAQKPAAPKQPTQFIPREISTTTRNAAPVSINIPAPVLARSAPVPFITQPPVKKTYDTVNDPKTTAKTKNLFGSPTKKKAALGRHPDDDIQAPPPRTQKTKNRLAPDPPEQPTPPETQDQNDHPAIVDALEQCRNALDDDNCERAQTLCTNDLVNKFPWVELRLKNCWKLAALDKCRDAIDDDNCERAQTLCADITLKDYEWIDTAIKACWEFKKF</sequence>
<gene>
    <name evidence="3" type="ORF">A2482_05260</name>
</gene>
<accession>A0A1F5TH28</accession>
<feature type="coiled-coil region" evidence="1">
    <location>
        <begin position="58"/>
        <end position="89"/>
    </location>
</feature>
<feature type="compositionally biased region" description="Pro residues" evidence="2">
    <location>
        <begin position="334"/>
        <end position="343"/>
    </location>
</feature>
<feature type="region of interest" description="Disordered" evidence="2">
    <location>
        <begin position="275"/>
        <end position="350"/>
    </location>
</feature>
<feature type="compositionally biased region" description="Polar residues" evidence="2">
    <location>
        <begin position="285"/>
        <end position="301"/>
    </location>
</feature>
<evidence type="ECO:0000313" key="4">
    <source>
        <dbReference type="Proteomes" id="UP000178656"/>
    </source>
</evidence>
<comment type="caution">
    <text evidence="3">The sequence shown here is derived from an EMBL/GenBank/DDBJ whole genome shotgun (WGS) entry which is preliminary data.</text>
</comment>
<name>A0A1F5TH28_9BACT</name>
<keyword evidence="1" id="KW-0175">Coiled coil</keyword>
<dbReference type="Proteomes" id="UP000178656">
    <property type="component" value="Unassembled WGS sequence"/>
</dbReference>
<protein>
    <submittedName>
        <fullName evidence="3">Uncharacterized protein</fullName>
    </submittedName>
</protein>
<evidence type="ECO:0000256" key="2">
    <source>
        <dbReference type="SAM" id="MobiDB-lite"/>
    </source>
</evidence>
<organism evidence="3 4">
    <name type="scientific">Candidatus Falkowbacteria bacterium RIFOXYC2_FULL_48_21</name>
    <dbReference type="NCBI Taxonomy" id="1798005"/>
    <lineage>
        <taxon>Bacteria</taxon>
        <taxon>Candidatus Falkowiibacteriota</taxon>
    </lineage>
</organism>
<evidence type="ECO:0000256" key="1">
    <source>
        <dbReference type="SAM" id="Coils"/>
    </source>
</evidence>
<dbReference type="AlphaFoldDB" id="A0A1F5TH28"/>